<proteinExistence type="predicted"/>
<dbReference type="InterPro" id="IPR058548">
    <property type="entry name" value="MlaB-like_STAS"/>
</dbReference>
<dbReference type="Gene3D" id="3.30.750.24">
    <property type="entry name" value="STAS domain"/>
    <property type="match status" value="1"/>
</dbReference>
<dbReference type="EMBL" id="CP107941">
    <property type="protein sequence ID" value="WUI81051.1"/>
    <property type="molecule type" value="Genomic_DNA"/>
</dbReference>
<keyword evidence="3" id="KW-1185">Reference proteome</keyword>
<sequence>MWETGTSGERADRRPDRLGDPIMSLALTCAGSTKLITVSGEIDMSNAHLLTELVACACDSSAPVVAVDLSAVRFFSAHGVSALLQAQHIAVTAGAAFILRDPAPCVTYLLATSGALGDFRLNRGDGHPPRPRSTAVELATPLRADPLTSG</sequence>
<dbReference type="InterPro" id="IPR036513">
    <property type="entry name" value="STAS_dom_sf"/>
</dbReference>
<dbReference type="Proteomes" id="UP001346877">
    <property type="component" value="Chromosome"/>
</dbReference>
<gene>
    <name evidence="2" type="ORF">OG375_24485</name>
</gene>
<organism evidence="2 3">
    <name type="scientific">Micromonospora zamorensis</name>
    <dbReference type="NCBI Taxonomy" id="709883"/>
    <lineage>
        <taxon>Bacteria</taxon>
        <taxon>Bacillati</taxon>
        <taxon>Actinomycetota</taxon>
        <taxon>Actinomycetes</taxon>
        <taxon>Micromonosporales</taxon>
        <taxon>Micromonosporaceae</taxon>
        <taxon>Micromonospora</taxon>
    </lineage>
</organism>
<dbReference type="PROSITE" id="PS50801">
    <property type="entry name" value="STAS"/>
    <property type="match status" value="1"/>
</dbReference>
<feature type="domain" description="STAS" evidence="1">
    <location>
        <begin position="23"/>
        <end position="114"/>
    </location>
</feature>
<reference evidence="2 3" key="1">
    <citation type="submission" date="2022-10" db="EMBL/GenBank/DDBJ databases">
        <title>The complete genomes of actinobacterial strains from the NBC collection.</title>
        <authorList>
            <person name="Joergensen T.S."/>
            <person name="Alvarez Arevalo M."/>
            <person name="Sterndorff E.B."/>
            <person name="Faurdal D."/>
            <person name="Vuksanovic O."/>
            <person name="Mourched A.-S."/>
            <person name="Charusanti P."/>
            <person name="Shaw S."/>
            <person name="Blin K."/>
            <person name="Weber T."/>
        </authorList>
    </citation>
    <scope>NUCLEOTIDE SEQUENCE [LARGE SCALE GENOMIC DNA]</scope>
    <source>
        <strain evidence="2 3">NBC_00396</strain>
    </source>
</reference>
<protein>
    <submittedName>
        <fullName evidence="2">STAS domain-containing protein</fullName>
    </submittedName>
</protein>
<evidence type="ECO:0000259" key="1">
    <source>
        <dbReference type="PROSITE" id="PS50801"/>
    </source>
</evidence>
<accession>A0ABZ1PAG0</accession>
<name>A0ABZ1PAG0_9ACTN</name>
<dbReference type="RefSeq" id="WP_210928441.1">
    <property type="nucleotide sequence ID" value="NZ_CP107936.1"/>
</dbReference>
<dbReference type="CDD" id="cd07043">
    <property type="entry name" value="STAS_anti-anti-sigma_factors"/>
    <property type="match status" value="1"/>
</dbReference>
<evidence type="ECO:0000313" key="2">
    <source>
        <dbReference type="EMBL" id="WUI81051.1"/>
    </source>
</evidence>
<evidence type="ECO:0000313" key="3">
    <source>
        <dbReference type="Proteomes" id="UP001346877"/>
    </source>
</evidence>
<dbReference type="InterPro" id="IPR002645">
    <property type="entry name" value="STAS_dom"/>
</dbReference>
<dbReference type="SUPFAM" id="SSF52091">
    <property type="entry name" value="SpoIIaa-like"/>
    <property type="match status" value="1"/>
</dbReference>
<dbReference type="Pfam" id="PF13466">
    <property type="entry name" value="STAS_2"/>
    <property type="match status" value="1"/>
</dbReference>